<protein>
    <submittedName>
        <fullName evidence="1">Uncharacterized protein</fullName>
    </submittedName>
</protein>
<dbReference type="AlphaFoldDB" id="A0AAD6MJX7"/>
<reference evidence="1" key="1">
    <citation type="journal article" date="2023" name="Mol. Ecol. Resour.">
        <title>Chromosome-level genome assembly of a triploid poplar Populus alba 'Berolinensis'.</title>
        <authorList>
            <person name="Chen S."/>
            <person name="Yu Y."/>
            <person name="Wang X."/>
            <person name="Wang S."/>
            <person name="Zhang T."/>
            <person name="Zhou Y."/>
            <person name="He R."/>
            <person name="Meng N."/>
            <person name="Wang Y."/>
            <person name="Liu W."/>
            <person name="Liu Z."/>
            <person name="Liu J."/>
            <person name="Guo Q."/>
            <person name="Huang H."/>
            <person name="Sederoff R.R."/>
            <person name="Wang G."/>
            <person name="Qu G."/>
            <person name="Chen S."/>
        </authorList>
    </citation>
    <scope>NUCLEOTIDE SEQUENCE</scope>
    <source>
        <strain evidence="1">SC-2020</strain>
    </source>
</reference>
<accession>A0AAD6MJX7</accession>
<evidence type="ECO:0000313" key="2">
    <source>
        <dbReference type="Proteomes" id="UP001164929"/>
    </source>
</evidence>
<dbReference type="EMBL" id="JAQIZT010000008">
    <property type="protein sequence ID" value="KAJ6986883.1"/>
    <property type="molecule type" value="Genomic_DNA"/>
</dbReference>
<evidence type="ECO:0000313" key="1">
    <source>
        <dbReference type="EMBL" id="KAJ6986883.1"/>
    </source>
</evidence>
<name>A0AAD6MJX7_9ROSI</name>
<comment type="caution">
    <text evidence="1">The sequence shown here is derived from an EMBL/GenBank/DDBJ whole genome shotgun (WGS) entry which is preliminary data.</text>
</comment>
<proteinExistence type="predicted"/>
<organism evidence="1 2">
    <name type="scientific">Populus alba x Populus x berolinensis</name>
    <dbReference type="NCBI Taxonomy" id="444605"/>
    <lineage>
        <taxon>Eukaryota</taxon>
        <taxon>Viridiplantae</taxon>
        <taxon>Streptophyta</taxon>
        <taxon>Embryophyta</taxon>
        <taxon>Tracheophyta</taxon>
        <taxon>Spermatophyta</taxon>
        <taxon>Magnoliopsida</taxon>
        <taxon>eudicotyledons</taxon>
        <taxon>Gunneridae</taxon>
        <taxon>Pentapetalae</taxon>
        <taxon>rosids</taxon>
        <taxon>fabids</taxon>
        <taxon>Malpighiales</taxon>
        <taxon>Salicaceae</taxon>
        <taxon>Saliceae</taxon>
        <taxon>Populus</taxon>
    </lineage>
</organism>
<gene>
    <name evidence="1" type="ORF">NC653_020193</name>
</gene>
<keyword evidence="2" id="KW-1185">Reference proteome</keyword>
<dbReference type="Proteomes" id="UP001164929">
    <property type="component" value="Chromosome 8"/>
</dbReference>
<sequence>MNRNRNPISEPAMKELLLSPINTGSMARQDESASPCSTISCSQLRPLFHIKLERGSNGLVRRRPLTDADDCIKDGQFLSSMIFNPPDHWRTHPSFVQFPSLRVQPDDSCRLQSGLTELPNLPNSPQ</sequence>